<sequence>MDVQPNPFKYPSVSPCFVFSLGWFSSRHMLELGLTAIRANLVYYCGDNWQASGDEDNGFVATFSSNVTACILEGTLAPSSPSAPSTVSGGAHRSPSQIPPLPFFSIVSSSPPTREKPKPHNRGTAQLRVVSGDYGVSEQRPTRMLADQPINPLGDYGFRSRIQRRLVWKEEDG</sequence>
<protein>
    <submittedName>
        <fullName evidence="2">Uncharacterized protein</fullName>
    </submittedName>
</protein>
<feature type="compositionally biased region" description="Low complexity" evidence="1">
    <location>
        <begin position="78"/>
        <end position="91"/>
    </location>
</feature>
<proteinExistence type="predicted"/>
<comment type="caution">
    <text evidence="2">The sequence shown here is derived from an EMBL/GenBank/DDBJ whole genome shotgun (WGS) entry which is preliminary data.</text>
</comment>
<reference evidence="2" key="1">
    <citation type="submission" date="2022-06" db="EMBL/GenBank/DDBJ databases">
        <title>Uncovering the hologenomic basis of an extraordinary plant invasion.</title>
        <authorList>
            <person name="Bieker V.C."/>
            <person name="Martin M.D."/>
            <person name="Gilbert T."/>
            <person name="Hodgins K."/>
            <person name="Battlay P."/>
            <person name="Petersen B."/>
            <person name="Wilson J."/>
        </authorList>
    </citation>
    <scope>NUCLEOTIDE SEQUENCE</scope>
    <source>
        <strain evidence="2">AA19_3_7</strain>
        <tissue evidence="2">Leaf</tissue>
    </source>
</reference>
<dbReference type="Proteomes" id="UP001206925">
    <property type="component" value="Unassembled WGS sequence"/>
</dbReference>
<dbReference type="AlphaFoldDB" id="A0AAD5CET5"/>
<organism evidence="2 3">
    <name type="scientific">Ambrosia artemisiifolia</name>
    <name type="common">Common ragweed</name>
    <dbReference type="NCBI Taxonomy" id="4212"/>
    <lineage>
        <taxon>Eukaryota</taxon>
        <taxon>Viridiplantae</taxon>
        <taxon>Streptophyta</taxon>
        <taxon>Embryophyta</taxon>
        <taxon>Tracheophyta</taxon>
        <taxon>Spermatophyta</taxon>
        <taxon>Magnoliopsida</taxon>
        <taxon>eudicotyledons</taxon>
        <taxon>Gunneridae</taxon>
        <taxon>Pentapetalae</taxon>
        <taxon>asterids</taxon>
        <taxon>campanulids</taxon>
        <taxon>Asterales</taxon>
        <taxon>Asteraceae</taxon>
        <taxon>Asteroideae</taxon>
        <taxon>Heliantheae alliance</taxon>
        <taxon>Heliantheae</taxon>
        <taxon>Ambrosia</taxon>
    </lineage>
</organism>
<gene>
    <name evidence="2" type="ORF">M8C21_018272</name>
</gene>
<evidence type="ECO:0000313" key="2">
    <source>
        <dbReference type="EMBL" id="KAI7740144.1"/>
    </source>
</evidence>
<accession>A0AAD5CET5</accession>
<dbReference type="EMBL" id="JAMZMK010008504">
    <property type="protein sequence ID" value="KAI7740144.1"/>
    <property type="molecule type" value="Genomic_DNA"/>
</dbReference>
<evidence type="ECO:0000256" key="1">
    <source>
        <dbReference type="SAM" id="MobiDB-lite"/>
    </source>
</evidence>
<evidence type="ECO:0000313" key="3">
    <source>
        <dbReference type="Proteomes" id="UP001206925"/>
    </source>
</evidence>
<name>A0AAD5CET5_AMBAR</name>
<feature type="region of interest" description="Disordered" evidence="1">
    <location>
        <begin position="78"/>
        <end position="130"/>
    </location>
</feature>
<keyword evidence="3" id="KW-1185">Reference proteome</keyword>